<evidence type="ECO:0000313" key="10">
    <source>
        <dbReference type="EMBL" id="MBA2225688.1"/>
    </source>
</evidence>
<evidence type="ECO:0000256" key="2">
    <source>
        <dbReference type="ARBA" id="ARBA00008263"/>
    </source>
</evidence>
<comment type="catalytic activity">
    <reaction evidence="1 7">
        <text>ATP-dependent breakage, passage and rejoining of double-stranded DNA.</text>
        <dbReference type="EC" id="5.6.2.2"/>
    </reaction>
</comment>
<dbReference type="PANTHER" id="PTHR43493">
    <property type="entry name" value="DNA GYRASE/TOPOISOMERASE SUBUNIT A"/>
    <property type="match status" value="1"/>
</dbReference>
<dbReference type="GO" id="GO:0005524">
    <property type="term" value="F:ATP binding"/>
    <property type="evidence" value="ECO:0007669"/>
    <property type="project" value="InterPro"/>
</dbReference>
<dbReference type="Gene3D" id="2.120.10.90">
    <property type="entry name" value="DNA gyrase/topoisomerase IV, subunit A, C-terminal"/>
    <property type="match status" value="1"/>
</dbReference>
<gene>
    <name evidence="10" type="primary">gyrA</name>
    <name evidence="10" type="ORF">H0921_05870</name>
</gene>
<dbReference type="Pfam" id="PF03989">
    <property type="entry name" value="DNA_gyraseA_C"/>
    <property type="match status" value="7"/>
</dbReference>
<dbReference type="Gene3D" id="3.90.199.10">
    <property type="entry name" value="Topoisomerase II, domain 5"/>
    <property type="match status" value="1"/>
</dbReference>
<evidence type="ECO:0000256" key="3">
    <source>
        <dbReference type="ARBA" id="ARBA00012895"/>
    </source>
</evidence>
<dbReference type="PROSITE" id="PS52040">
    <property type="entry name" value="TOPO_IIA"/>
    <property type="match status" value="1"/>
</dbReference>
<dbReference type="GO" id="GO:0006265">
    <property type="term" value="P:DNA topological change"/>
    <property type="evidence" value="ECO:0007669"/>
    <property type="project" value="UniProtKB-UniRule"/>
</dbReference>
<feature type="region of interest" description="Disordered" evidence="8">
    <location>
        <begin position="762"/>
        <end position="834"/>
    </location>
</feature>
<dbReference type="GO" id="GO:0005737">
    <property type="term" value="C:cytoplasm"/>
    <property type="evidence" value="ECO:0007669"/>
    <property type="project" value="TreeGrafter"/>
</dbReference>
<dbReference type="SUPFAM" id="SSF56719">
    <property type="entry name" value="Type II DNA topoisomerase"/>
    <property type="match status" value="1"/>
</dbReference>
<dbReference type="AlphaFoldDB" id="A0A7V8VCR8"/>
<accession>A0A7V8VCR8</accession>
<feature type="region of interest" description="Disordered" evidence="8">
    <location>
        <begin position="1"/>
        <end position="23"/>
    </location>
</feature>
<dbReference type="FunFam" id="1.10.268.10:FF:000001">
    <property type="entry name" value="DNA gyrase subunit A"/>
    <property type="match status" value="1"/>
</dbReference>
<organism evidence="10 11">
    <name type="scientific">Thermogemmata fonticola</name>
    <dbReference type="NCBI Taxonomy" id="2755323"/>
    <lineage>
        <taxon>Bacteria</taxon>
        <taxon>Pseudomonadati</taxon>
        <taxon>Planctomycetota</taxon>
        <taxon>Planctomycetia</taxon>
        <taxon>Gemmatales</taxon>
        <taxon>Gemmataceae</taxon>
        <taxon>Thermogemmata</taxon>
    </lineage>
</organism>
<evidence type="ECO:0000256" key="8">
    <source>
        <dbReference type="SAM" id="MobiDB-lite"/>
    </source>
</evidence>
<evidence type="ECO:0000256" key="6">
    <source>
        <dbReference type="ARBA" id="ARBA00023235"/>
    </source>
</evidence>
<dbReference type="InterPro" id="IPR013758">
    <property type="entry name" value="Topo_IIA_A/C_ab"/>
</dbReference>
<feature type="domain" description="Topo IIA-type catalytic" evidence="9">
    <location>
        <begin position="49"/>
        <end position="545"/>
    </location>
</feature>
<name>A0A7V8VCR8_9BACT</name>
<dbReference type="PANTHER" id="PTHR43493:SF5">
    <property type="entry name" value="DNA GYRASE SUBUNIT A, CHLOROPLASTIC_MITOCHONDRIAL"/>
    <property type="match status" value="1"/>
</dbReference>
<dbReference type="InterPro" id="IPR006691">
    <property type="entry name" value="GyrA/parC_rep"/>
</dbReference>
<dbReference type="InterPro" id="IPR050220">
    <property type="entry name" value="Type_II_DNA_Topoisomerases"/>
</dbReference>
<dbReference type="InterPro" id="IPR035516">
    <property type="entry name" value="Gyrase/topoIV_suA_C"/>
</dbReference>
<dbReference type="NCBIfam" id="TIGR01063">
    <property type="entry name" value="gyrA"/>
    <property type="match status" value="1"/>
</dbReference>
<dbReference type="InterPro" id="IPR002205">
    <property type="entry name" value="Topo_IIA_dom_A"/>
</dbReference>
<evidence type="ECO:0000256" key="5">
    <source>
        <dbReference type="ARBA" id="ARBA00023125"/>
    </source>
</evidence>
<comment type="similarity">
    <text evidence="2">Belongs to the type II topoisomerase GyrA/ParC subunit family.</text>
</comment>
<keyword evidence="11" id="KW-1185">Reference proteome</keyword>
<dbReference type="SUPFAM" id="SSF101904">
    <property type="entry name" value="GyrA/ParC C-terminal domain-like"/>
    <property type="match status" value="2"/>
</dbReference>
<evidence type="ECO:0000256" key="1">
    <source>
        <dbReference type="ARBA" id="ARBA00000185"/>
    </source>
</evidence>
<dbReference type="CDD" id="cd00187">
    <property type="entry name" value="TOP4c"/>
    <property type="match status" value="1"/>
</dbReference>
<dbReference type="GO" id="GO:0003918">
    <property type="term" value="F:DNA topoisomerase type II (double strand cut, ATP-hydrolyzing) activity"/>
    <property type="evidence" value="ECO:0007669"/>
    <property type="project" value="UniProtKB-EC"/>
</dbReference>
<dbReference type="InterPro" id="IPR013757">
    <property type="entry name" value="Topo_IIA_A_a_sf"/>
</dbReference>
<sequence>MADAVNPPTVSDGPAAAGGEPPIPELDIIDELQTSYLTYAQSVIVSRALPDVRDGLKPVQRRILVAMRDLGLGPTAATSKCAGIIGETMKRYHPHGDASIYDTLVRMTQEWVMRYPLIEGQGNFGSIAGLPPAAHRYTEARLSPVAAEMLDDLDRDTVDFIDNYDGKYQEPLVLPGRFPNLLVNGADGIAVGMATHIPPHNLREVCAALIRLLDDPDVSLQELLEIIPGPDFPTGGIIMGRQGILDGYARGYGRLTLRARAEIIEEGKGKTPAIVIREVPFQVTRNALAEEIGELVKDERITGIRGIRDESSKRGGEPVRLIIELSPKADPHLVLNQLYQYSKLQKTVSVIMLALVDGQPRILGLKEMMQRFLEHRILVIRRRTEFLLREAKRRGHVLEGQLIAIADIEAVIRICRTSPDRQEAKRRLMELAVPAALMERAIGAEAFAALQRELGVLSQYQMTEQQAEAVVRLQLGQLAALESDEILQEYLQLRQQIREYETLLADPANIRAVIREELQRLADKYGDDRRTEIADAEAELDLEDLIEDEQNVVSITHEGFIKRMPLHEYRVQGRGGKGVQGGLRENDFVEHFFVASTKAYLLCFTTTGRCYWLKVYRIPQASRTSPGRAMANVLALPPEEKITSIVPVREFAEGFCLMMATRRGTVKKTDLMEYSRPRSGGIIGITLDAGDELIDVCLTRAGDEVVLSTRQGMAIRFSEADVRPMGRAARGVRGIRLSRDDCVVGMVVADPEGQLLTVTEKGYGKRTPFGPNSPDGLSAASAPEEEDSEAPALHGAAEEPEDAEAAETASQAEDSADTAADSDSTNMRYRLQRRGGKGIKDVRVTAKNGPVVGIASVRDGDEIMLISKEGMVVRCRVNDIRIVGRNTQGVRLIHLKEGDQVVSLAKVAREEIAEVPADIPR</sequence>
<dbReference type="EMBL" id="JACEFB010000002">
    <property type="protein sequence ID" value="MBA2225688.1"/>
    <property type="molecule type" value="Genomic_DNA"/>
</dbReference>
<keyword evidence="6 7" id="KW-0413">Isomerase</keyword>
<feature type="compositionally biased region" description="Low complexity" evidence="8">
    <location>
        <begin position="806"/>
        <end position="825"/>
    </location>
</feature>
<keyword evidence="5 7" id="KW-0238">DNA-binding</keyword>
<dbReference type="GO" id="GO:0009330">
    <property type="term" value="C:DNA topoisomerase type II (double strand cut, ATP-hydrolyzing) complex"/>
    <property type="evidence" value="ECO:0007669"/>
    <property type="project" value="TreeGrafter"/>
</dbReference>
<dbReference type="EC" id="5.6.2.2" evidence="3"/>
<dbReference type="Gene3D" id="3.30.1360.40">
    <property type="match status" value="1"/>
</dbReference>
<feature type="active site" description="O-(5'-phospho-DNA)-tyrosine intermediate" evidence="7">
    <location>
        <position position="137"/>
    </location>
</feature>
<dbReference type="Pfam" id="PF00521">
    <property type="entry name" value="DNA_topoisoIV"/>
    <property type="match status" value="1"/>
</dbReference>
<evidence type="ECO:0000259" key="9">
    <source>
        <dbReference type="PROSITE" id="PS52040"/>
    </source>
</evidence>
<evidence type="ECO:0000256" key="4">
    <source>
        <dbReference type="ARBA" id="ARBA00023029"/>
    </source>
</evidence>
<dbReference type="RefSeq" id="WP_194537087.1">
    <property type="nucleotide sequence ID" value="NZ_JACEFB010000002.1"/>
</dbReference>
<evidence type="ECO:0000313" key="11">
    <source>
        <dbReference type="Proteomes" id="UP000542342"/>
    </source>
</evidence>
<comment type="caution">
    <text evidence="10">The sequence shown here is derived from an EMBL/GenBank/DDBJ whole genome shotgun (WGS) entry which is preliminary data.</text>
</comment>
<dbReference type="NCBIfam" id="NF004043">
    <property type="entry name" value="PRK05560.1"/>
    <property type="match status" value="1"/>
</dbReference>
<keyword evidence="4 7" id="KW-0799">Topoisomerase</keyword>
<reference evidence="10 11" key="1">
    <citation type="submission" date="2020-07" db="EMBL/GenBank/DDBJ databases">
        <title>Thermogemmata thermophila gen. nov., sp. nov., a novel moderate thermophilic planctomycete from a Kamchatka hot spring.</title>
        <authorList>
            <person name="Elcheninov A.G."/>
            <person name="Podosokorskaya O.A."/>
            <person name="Kovaleva O.L."/>
            <person name="Novikov A."/>
            <person name="Bonch-Osmolovskaya E.A."/>
            <person name="Toshchakov S.V."/>
            <person name="Kublanov I.V."/>
        </authorList>
    </citation>
    <scope>NUCLEOTIDE SEQUENCE [LARGE SCALE GENOMIC DNA]</scope>
    <source>
        <strain evidence="10 11">2918</strain>
    </source>
</reference>
<dbReference type="GO" id="GO:0003677">
    <property type="term" value="F:DNA binding"/>
    <property type="evidence" value="ECO:0007669"/>
    <property type="project" value="UniProtKB-UniRule"/>
</dbReference>
<dbReference type="Gene3D" id="1.10.268.10">
    <property type="entry name" value="Topoisomerase, domain 3"/>
    <property type="match status" value="1"/>
</dbReference>
<proteinExistence type="inferred from homology"/>
<dbReference type="Proteomes" id="UP000542342">
    <property type="component" value="Unassembled WGS sequence"/>
</dbReference>
<evidence type="ECO:0000256" key="7">
    <source>
        <dbReference type="PROSITE-ProRule" id="PRU01384"/>
    </source>
</evidence>
<dbReference type="InterPro" id="IPR013760">
    <property type="entry name" value="Topo_IIA-like_dom_sf"/>
</dbReference>
<protein>
    <recommendedName>
        <fullName evidence="3">DNA topoisomerase (ATP-hydrolyzing)</fullName>
        <ecNumber evidence="3">5.6.2.2</ecNumber>
    </recommendedName>
</protein>
<dbReference type="NCBIfam" id="NF004044">
    <property type="entry name" value="PRK05561.1"/>
    <property type="match status" value="1"/>
</dbReference>
<dbReference type="SMART" id="SM00434">
    <property type="entry name" value="TOP4c"/>
    <property type="match status" value="1"/>
</dbReference>